<dbReference type="AlphaFoldDB" id="A0AAV9IQY1"/>
<feature type="signal peptide" evidence="1">
    <location>
        <begin position="1"/>
        <end position="38"/>
    </location>
</feature>
<sequence length="666" mass="69817">MRRAATLLWRQARCVRRALLSVFLLLAVWRPAPRLAAGQSSGSTQSSVLVHGARCTFNITFMEPYDGRAMTAFTYAAARWADVFPSAVPIRVFTSFVPKSPPNSLGTTFAYLVMGDTVPGLLRRTWYNSALAVAIIGRADASSTPYDMEINLNDQAPWHYDPSTPIDLASTPNAIDLATTVLHEIAHGLGFSGTITADASTQTARYGLAFDTHYGYPAFSVPGRFDSLITDVVGCGVLDACSAHGDGALYQALTTLNSLYIGGADGGHFMLYSPDPYNAGTNVYQFSPTTWKRDCVLANVSVLACSSLVTPYALPGEQVHQIGENTLTVLQLLLSNQTLPSTPPNYCSAACVGNIVLAADSVVRVAASAGNDSGAVPDCGLVNEALATAMDDTLLAFGFGNATAAPRHCIFNATDATYVLSTVVLGMSSASASSAISLLTGGSSSNGAGVLLQSSLQNTLGPAAVLDDVNVARVYALSGSGAPVLQPPQPLEDALQYTGLFLFDWQIVPSDTNTINETAFCADSRLPQLLHTSAQAVLQSELSLEVSNSTATAAAAPVGAAATSNSYPELPLLPSQSQCLLYRAAPNSAPPPRYNYLFTIAVPRDAARFAALSLSAYDKVAAGTGTTLSSAQLSAIFADIAPPGTFGSTDYVQVSFQPYDYAALLL</sequence>
<evidence type="ECO:0000313" key="2">
    <source>
        <dbReference type="EMBL" id="KAK4534777.1"/>
    </source>
</evidence>
<organism evidence="2 3">
    <name type="scientific">Cyanidium caldarium</name>
    <name type="common">Red alga</name>
    <dbReference type="NCBI Taxonomy" id="2771"/>
    <lineage>
        <taxon>Eukaryota</taxon>
        <taxon>Rhodophyta</taxon>
        <taxon>Bangiophyceae</taxon>
        <taxon>Cyanidiales</taxon>
        <taxon>Cyanidiaceae</taxon>
        <taxon>Cyanidium</taxon>
    </lineage>
</organism>
<keyword evidence="3" id="KW-1185">Reference proteome</keyword>
<evidence type="ECO:0000313" key="3">
    <source>
        <dbReference type="Proteomes" id="UP001301350"/>
    </source>
</evidence>
<dbReference type="Gene3D" id="3.40.390.10">
    <property type="entry name" value="Collagenase (Catalytic Domain)"/>
    <property type="match status" value="1"/>
</dbReference>
<dbReference type="GO" id="GO:0008237">
    <property type="term" value="F:metallopeptidase activity"/>
    <property type="evidence" value="ECO:0007669"/>
    <property type="project" value="InterPro"/>
</dbReference>
<proteinExistence type="predicted"/>
<evidence type="ECO:0000256" key="1">
    <source>
        <dbReference type="SAM" id="SignalP"/>
    </source>
</evidence>
<accession>A0AAV9IQY1</accession>
<dbReference type="Proteomes" id="UP001301350">
    <property type="component" value="Unassembled WGS sequence"/>
</dbReference>
<comment type="caution">
    <text evidence="2">The sequence shown here is derived from an EMBL/GenBank/DDBJ whole genome shotgun (WGS) entry which is preliminary data.</text>
</comment>
<dbReference type="SUPFAM" id="SSF55486">
    <property type="entry name" value="Metalloproteases ('zincins'), catalytic domain"/>
    <property type="match status" value="1"/>
</dbReference>
<gene>
    <name evidence="2" type="ORF">CDCA_CDCA02G0802</name>
</gene>
<dbReference type="EMBL" id="JANCYW010000002">
    <property type="protein sequence ID" value="KAK4534777.1"/>
    <property type="molecule type" value="Genomic_DNA"/>
</dbReference>
<name>A0AAV9IQY1_CYACA</name>
<protein>
    <submittedName>
        <fullName evidence="2">Uncharacterized protein</fullName>
    </submittedName>
</protein>
<feature type="chain" id="PRO_5044001377" evidence="1">
    <location>
        <begin position="39"/>
        <end position="666"/>
    </location>
</feature>
<keyword evidence="1" id="KW-0732">Signal</keyword>
<reference evidence="2 3" key="1">
    <citation type="submission" date="2022-07" db="EMBL/GenBank/DDBJ databases">
        <title>Genome-wide signatures of adaptation to extreme environments.</title>
        <authorList>
            <person name="Cho C.H."/>
            <person name="Yoon H.S."/>
        </authorList>
    </citation>
    <scope>NUCLEOTIDE SEQUENCE [LARGE SCALE GENOMIC DNA]</scope>
    <source>
        <strain evidence="2 3">DBV 063 E5</strain>
    </source>
</reference>
<dbReference type="InterPro" id="IPR024079">
    <property type="entry name" value="MetalloPept_cat_dom_sf"/>
</dbReference>